<dbReference type="Proteomes" id="UP000039865">
    <property type="component" value="Unassembled WGS sequence"/>
</dbReference>
<dbReference type="EMBL" id="CCKQ01009761">
    <property type="protein sequence ID" value="CDW81269.1"/>
    <property type="molecule type" value="Genomic_DNA"/>
</dbReference>
<reference evidence="2 3" key="1">
    <citation type="submission" date="2014-06" db="EMBL/GenBank/DDBJ databases">
        <authorList>
            <person name="Swart Estienne"/>
        </authorList>
    </citation>
    <scope>NUCLEOTIDE SEQUENCE [LARGE SCALE GENOMIC DNA]</scope>
    <source>
        <strain evidence="2 3">130c</strain>
    </source>
</reference>
<feature type="region of interest" description="Disordered" evidence="1">
    <location>
        <begin position="356"/>
        <end position="378"/>
    </location>
</feature>
<dbReference type="AlphaFoldDB" id="A0A078AGA9"/>
<sequence length="378" mass="44207">MGGSIINETLKTNSRYSSDSRSGFSSINHQQSLNQQKVDQVDKEMKQIEEEMYQHQQTAKKQEEIKEEVIKKYQEGNNLLQNIIQQLEEQIKSKLEKQRKVNTVMTHRDVGQVHPSVQERNSHLQKLQIKINGQKQHITSLKQKIESVVQSGVKTEMDNKLSDLLREIKQLKSQKKTLSDVNVIQLNAYSQLTGDTDYAGQIKKINQQIQQFKDQCKVLQDQRQQEDNNFRSQFERLSMAEEQRFKLREQIIQVKNTFRQSIDINSGGLQSQRGTSSDIQLPKLLRVNSQTRRINKAADQELRGAAALQNGILSIQKKYRFQKKKIEQDLENIAREMECMEIEIAKKNDENIDLQEQIKDQTKKQQQFQQQQDNQQIQ</sequence>
<organism evidence="2 3">
    <name type="scientific">Stylonychia lemnae</name>
    <name type="common">Ciliate</name>
    <dbReference type="NCBI Taxonomy" id="5949"/>
    <lineage>
        <taxon>Eukaryota</taxon>
        <taxon>Sar</taxon>
        <taxon>Alveolata</taxon>
        <taxon>Ciliophora</taxon>
        <taxon>Intramacronucleata</taxon>
        <taxon>Spirotrichea</taxon>
        <taxon>Stichotrichia</taxon>
        <taxon>Sporadotrichida</taxon>
        <taxon>Oxytrichidae</taxon>
        <taxon>Stylonychinae</taxon>
        <taxon>Stylonychia</taxon>
    </lineage>
</organism>
<feature type="compositionally biased region" description="Polar residues" evidence="1">
    <location>
        <begin position="27"/>
        <end position="38"/>
    </location>
</feature>
<accession>A0A078AGA9</accession>
<evidence type="ECO:0000313" key="3">
    <source>
        <dbReference type="Proteomes" id="UP000039865"/>
    </source>
</evidence>
<feature type="compositionally biased region" description="Low complexity" evidence="1">
    <location>
        <begin position="364"/>
        <end position="378"/>
    </location>
</feature>
<evidence type="ECO:0000256" key="1">
    <source>
        <dbReference type="SAM" id="MobiDB-lite"/>
    </source>
</evidence>
<feature type="region of interest" description="Disordered" evidence="1">
    <location>
        <begin position="1"/>
        <end position="40"/>
    </location>
</feature>
<protein>
    <submittedName>
        <fullName evidence="2">Uncharacterized protein</fullName>
    </submittedName>
</protein>
<gene>
    <name evidence="2" type="primary">Contig2084.g2241</name>
    <name evidence="2" type="ORF">STYLEM_10282</name>
</gene>
<name>A0A078AGA9_STYLE</name>
<feature type="compositionally biased region" description="Low complexity" evidence="1">
    <location>
        <begin position="14"/>
        <end position="26"/>
    </location>
</feature>
<feature type="compositionally biased region" description="Polar residues" evidence="1">
    <location>
        <begin position="1"/>
        <end position="13"/>
    </location>
</feature>
<keyword evidence="3" id="KW-1185">Reference proteome</keyword>
<dbReference type="InParanoid" id="A0A078AGA9"/>
<evidence type="ECO:0000313" key="2">
    <source>
        <dbReference type="EMBL" id="CDW81269.1"/>
    </source>
</evidence>
<proteinExistence type="predicted"/>